<keyword evidence="2" id="KW-1185">Reference proteome</keyword>
<name>A0A4Q2KRL4_9MICO</name>
<dbReference type="OrthoDB" id="3781658at2"/>
<dbReference type="AlphaFoldDB" id="A0A4Q2KRL4"/>
<gene>
    <name evidence="1" type="ORF">ESP51_15110</name>
</gene>
<dbReference type="EMBL" id="SDPN01000033">
    <property type="protein sequence ID" value="RXZ68084.1"/>
    <property type="molecule type" value="Genomic_DNA"/>
</dbReference>
<evidence type="ECO:0000313" key="1">
    <source>
        <dbReference type="EMBL" id="RXZ68084.1"/>
    </source>
</evidence>
<evidence type="ECO:0000313" key="2">
    <source>
        <dbReference type="Proteomes" id="UP000293865"/>
    </source>
</evidence>
<protein>
    <submittedName>
        <fullName evidence="1">Uncharacterized protein</fullName>
    </submittedName>
</protein>
<accession>A0A4Q2KRL4</accession>
<sequence>MTTFVQHVPDSRWISVVFLQGEEADAILEMIDRAGLRAAIEYLQRWDFGDETTEAALENGYVYDAIPAGSTDRTIHDDGGRYALTYSAQFGYVSLLRSYEPDLEPTLAVALERPATAGERAMAEHPDQWFSAHDLRADLATHSVTR</sequence>
<organism evidence="1 2">
    <name type="scientific">Agromyces albus</name>
    <dbReference type="NCBI Taxonomy" id="205332"/>
    <lineage>
        <taxon>Bacteria</taxon>
        <taxon>Bacillati</taxon>
        <taxon>Actinomycetota</taxon>
        <taxon>Actinomycetes</taxon>
        <taxon>Micrococcales</taxon>
        <taxon>Microbacteriaceae</taxon>
        <taxon>Agromyces</taxon>
    </lineage>
</organism>
<comment type="caution">
    <text evidence="1">The sequence shown here is derived from an EMBL/GenBank/DDBJ whole genome shotgun (WGS) entry which is preliminary data.</text>
</comment>
<reference evidence="1 2" key="1">
    <citation type="submission" date="2019-01" db="EMBL/GenBank/DDBJ databases">
        <title>Agromyces.</title>
        <authorList>
            <person name="Li J."/>
        </authorList>
    </citation>
    <scope>NUCLEOTIDE SEQUENCE [LARGE SCALE GENOMIC DNA]</scope>
    <source>
        <strain evidence="1 2">DSM 15934</strain>
    </source>
</reference>
<dbReference type="Proteomes" id="UP000293865">
    <property type="component" value="Unassembled WGS sequence"/>
</dbReference>
<dbReference type="RefSeq" id="WP_129521725.1">
    <property type="nucleotide sequence ID" value="NZ_SDPN01000033.1"/>
</dbReference>
<proteinExistence type="predicted"/>